<evidence type="ECO:0000313" key="6">
    <source>
        <dbReference type="EMBL" id="MBU5439276.1"/>
    </source>
</evidence>
<comment type="caution">
    <text evidence="6">The sequence shown here is derived from an EMBL/GenBank/DDBJ whole genome shotgun (WGS) entry which is preliminary data.</text>
</comment>
<proteinExistence type="predicted"/>
<keyword evidence="4" id="KW-1133">Transmembrane helix</keyword>
<dbReference type="PANTHER" id="PTHR23026">
    <property type="entry name" value="NADPH NITROREDUCTASE"/>
    <property type="match status" value="1"/>
</dbReference>
<dbReference type="EMBL" id="JAHLPM010000013">
    <property type="protein sequence ID" value="MBU5439276.1"/>
    <property type="molecule type" value="Genomic_DNA"/>
</dbReference>
<evidence type="ECO:0000256" key="3">
    <source>
        <dbReference type="ARBA" id="ARBA00023002"/>
    </source>
</evidence>
<keyword evidence="3" id="KW-0560">Oxidoreductase</keyword>
<dbReference type="InterPro" id="IPR050627">
    <property type="entry name" value="Nitroreductase/BluB"/>
</dbReference>
<protein>
    <submittedName>
        <fullName evidence="6">Nitroreductase family protein</fullName>
    </submittedName>
</protein>
<keyword evidence="2" id="KW-0288">FMN</keyword>
<name>A0ABS6E8P5_9FIRM</name>
<sequence length="210" mass="23453">MLDYIYNRHSIRKFQDKEVPMEDLKKILKAATQAPSGKNLQNWHFVVVKNKEKLNHIAKIIEDKVNTAARKIKDEEKKSKLLSYLNFCTFFKAAPLTVFLFVGPYPITGAEIFLGENATEKDIAAFSSHNPGIQNIGAAMENLLLAAASLGYGGCWMTGPMFAKAEIQEYLGFTKEGYSLACMTPIGVPVESELHSPKRKPLEEVVTIIE</sequence>
<feature type="transmembrane region" description="Helical" evidence="4">
    <location>
        <begin position="81"/>
        <end position="102"/>
    </location>
</feature>
<feature type="domain" description="Nitroreductase" evidence="5">
    <location>
        <begin position="5"/>
        <end position="187"/>
    </location>
</feature>
<evidence type="ECO:0000256" key="4">
    <source>
        <dbReference type="SAM" id="Phobius"/>
    </source>
</evidence>
<reference evidence="6 7" key="1">
    <citation type="submission" date="2021-06" db="EMBL/GenBank/DDBJ databases">
        <authorList>
            <person name="Sun Q."/>
            <person name="Li D."/>
        </authorList>
    </citation>
    <scope>NUCLEOTIDE SEQUENCE [LARGE SCALE GENOMIC DNA]</scope>
    <source>
        <strain evidence="6 7">MSJ-40</strain>
    </source>
</reference>
<keyword evidence="4" id="KW-0812">Transmembrane</keyword>
<gene>
    <name evidence="6" type="ORF">KQI42_14730</name>
</gene>
<evidence type="ECO:0000259" key="5">
    <source>
        <dbReference type="Pfam" id="PF00881"/>
    </source>
</evidence>
<dbReference type="Proteomes" id="UP000749471">
    <property type="component" value="Unassembled WGS sequence"/>
</dbReference>
<keyword evidence="1" id="KW-0285">Flavoprotein</keyword>
<keyword evidence="7" id="KW-1185">Reference proteome</keyword>
<dbReference type="InterPro" id="IPR029479">
    <property type="entry name" value="Nitroreductase"/>
</dbReference>
<dbReference type="PANTHER" id="PTHR23026:SF90">
    <property type="entry name" value="IODOTYROSINE DEIODINASE 1"/>
    <property type="match status" value="1"/>
</dbReference>
<organism evidence="6 7">
    <name type="scientific">Tissierella simiarum</name>
    <dbReference type="NCBI Taxonomy" id="2841534"/>
    <lineage>
        <taxon>Bacteria</taxon>
        <taxon>Bacillati</taxon>
        <taxon>Bacillota</taxon>
        <taxon>Tissierellia</taxon>
        <taxon>Tissierellales</taxon>
        <taxon>Tissierellaceae</taxon>
        <taxon>Tissierella</taxon>
    </lineage>
</organism>
<evidence type="ECO:0000313" key="7">
    <source>
        <dbReference type="Proteomes" id="UP000749471"/>
    </source>
</evidence>
<dbReference type="Pfam" id="PF00881">
    <property type="entry name" value="Nitroreductase"/>
    <property type="match status" value="1"/>
</dbReference>
<dbReference type="RefSeq" id="WP_216520982.1">
    <property type="nucleotide sequence ID" value="NZ_JAHLPM010000013.1"/>
</dbReference>
<evidence type="ECO:0000256" key="2">
    <source>
        <dbReference type="ARBA" id="ARBA00022643"/>
    </source>
</evidence>
<evidence type="ECO:0000256" key="1">
    <source>
        <dbReference type="ARBA" id="ARBA00022630"/>
    </source>
</evidence>
<accession>A0ABS6E8P5</accession>
<keyword evidence="4" id="KW-0472">Membrane</keyword>